<evidence type="ECO:0000256" key="3">
    <source>
        <dbReference type="ARBA" id="ARBA00022679"/>
    </source>
</evidence>
<evidence type="ECO:0000256" key="6">
    <source>
        <dbReference type="ARBA" id="ARBA00022840"/>
    </source>
</evidence>
<dbReference type="Proteomes" id="UP000028725">
    <property type="component" value="Unassembled WGS sequence"/>
</dbReference>
<keyword evidence="4 7" id="KW-0547">Nucleotide-binding</keyword>
<evidence type="ECO:0000256" key="5">
    <source>
        <dbReference type="ARBA" id="ARBA00022777"/>
    </source>
</evidence>
<dbReference type="PANTHER" id="PTHR43671:SF13">
    <property type="entry name" value="SERINE_THREONINE-PROTEIN KINASE NEK2"/>
    <property type="match status" value="1"/>
</dbReference>
<dbReference type="AlphaFoldDB" id="A0A085WNH1"/>
<evidence type="ECO:0000259" key="9">
    <source>
        <dbReference type="PROSITE" id="PS50011"/>
    </source>
</evidence>
<dbReference type="InterPro" id="IPR008266">
    <property type="entry name" value="Tyr_kinase_AS"/>
</dbReference>
<name>A0A085WNH1_9BACT</name>
<dbReference type="Gene3D" id="3.30.200.20">
    <property type="entry name" value="Phosphorylase Kinase, domain 1"/>
    <property type="match status" value="1"/>
</dbReference>
<reference evidence="10 11" key="1">
    <citation type="submission" date="2014-04" db="EMBL/GenBank/DDBJ databases">
        <title>Genome assembly of Hyalangium minutum DSM 14724.</title>
        <authorList>
            <person name="Sharma G."/>
            <person name="Subramanian S."/>
        </authorList>
    </citation>
    <scope>NUCLEOTIDE SEQUENCE [LARGE SCALE GENOMIC DNA]</scope>
    <source>
        <strain evidence="10 11">DSM 14724</strain>
    </source>
</reference>
<dbReference type="CDD" id="cd14014">
    <property type="entry name" value="STKc_PknB_like"/>
    <property type="match status" value="1"/>
</dbReference>
<comment type="caution">
    <text evidence="10">The sequence shown here is derived from an EMBL/GenBank/DDBJ whole genome shotgun (WGS) entry which is preliminary data.</text>
</comment>
<dbReference type="Pfam" id="PF00069">
    <property type="entry name" value="Pkinase"/>
    <property type="match status" value="1"/>
</dbReference>
<dbReference type="Gene3D" id="1.10.510.10">
    <property type="entry name" value="Transferase(Phosphotransferase) domain 1"/>
    <property type="match status" value="1"/>
</dbReference>
<gene>
    <name evidence="10" type="ORF">DB31_7136</name>
</gene>
<dbReference type="PANTHER" id="PTHR43671">
    <property type="entry name" value="SERINE/THREONINE-PROTEIN KINASE NEK"/>
    <property type="match status" value="1"/>
</dbReference>
<keyword evidence="3" id="KW-0808">Transferase</keyword>
<evidence type="ECO:0000256" key="8">
    <source>
        <dbReference type="SAM" id="MobiDB-lite"/>
    </source>
</evidence>
<keyword evidence="5" id="KW-0418">Kinase</keyword>
<feature type="region of interest" description="Disordered" evidence="8">
    <location>
        <begin position="630"/>
        <end position="657"/>
    </location>
</feature>
<dbReference type="EMBL" id="JMCB01000005">
    <property type="protein sequence ID" value="KFE69234.1"/>
    <property type="molecule type" value="Genomic_DNA"/>
</dbReference>
<comment type="similarity">
    <text evidence="1">Belongs to the protein kinase superfamily. NEK Ser/Thr protein kinase family. NIMA subfamily.</text>
</comment>
<dbReference type="GO" id="GO:0005524">
    <property type="term" value="F:ATP binding"/>
    <property type="evidence" value="ECO:0007669"/>
    <property type="project" value="UniProtKB-UniRule"/>
</dbReference>
<evidence type="ECO:0000313" key="10">
    <source>
        <dbReference type="EMBL" id="KFE69234.1"/>
    </source>
</evidence>
<keyword evidence="6 7" id="KW-0067">ATP-binding</keyword>
<feature type="region of interest" description="Disordered" evidence="8">
    <location>
        <begin position="422"/>
        <end position="486"/>
    </location>
</feature>
<dbReference type="InterPro" id="IPR011009">
    <property type="entry name" value="Kinase-like_dom_sf"/>
</dbReference>
<dbReference type="PROSITE" id="PS00109">
    <property type="entry name" value="PROTEIN_KINASE_TYR"/>
    <property type="match status" value="1"/>
</dbReference>
<feature type="domain" description="Protein kinase" evidence="9">
    <location>
        <begin position="19"/>
        <end position="288"/>
    </location>
</feature>
<keyword evidence="11" id="KW-1185">Reference proteome</keyword>
<dbReference type="InterPro" id="IPR050660">
    <property type="entry name" value="NEK_Ser/Thr_kinase"/>
</dbReference>
<evidence type="ECO:0000313" key="11">
    <source>
        <dbReference type="Proteomes" id="UP000028725"/>
    </source>
</evidence>
<feature type="binding site" evidence="7">
    <location>
        <position position="46"/>
    </location>
    <ligand>
        <name>ATP</name>
        <dbReference type="ChEBI" id="CHEBI:30616"/>
    </ligand>
</feature>
<sequence>MFADFDPLDLKPGQMVSHWRIVRRIGRGGYAVVYEVEKDGQRFALKLACQTERSLDPKQTDARARREAACLQLLNHRHIIRMRGQGRWPDTLSGFHYIVLDFVDGYTLARWVERTNPTPHEVVVLFLKLFEALEHMHGKNVFHRDLSLRNIMVTKDGEPVIIDFGAADHATAEDLTDGPLPPGTPRNRSPEAQAFWDEHRLKPGARYTFKATDDIFALGANLYDVLTNPSPTRGETRPLLGNMLMTPPTPHRANGRVPVELSAYAMKLISRDLEVRPATAKDARRPLVDLERFEGDDWRKFSTHPASAQLPPERAEGEPVPVEAREPDGPQEPILSHPLPVQVAPADAAPVASPVLVAPAAPVPAPVQVSVPADAAPAPSAAGVAALHSPRRAWLRPVFVGPLALSVFAAVMAASLLHRPVPPEPPPMARSAPAEQPPASSTLAEKPTSRPERLASPRPTQKEASLSVKLPDNSPTLTNGVPDPQQAQRVSARRALIKKCAALVASVAWLEAGCTGVQTRPDPEPCPEEAIKAMRQELGWPVGTYGPFILLDVTKGSAEEAREEPLTVWKDGPVTGALIRPQGKAPAGMRIDGHLWTTGDRIYGRYVRAHLPGGRTVPICLELENANDLGSEKREGSKPGAPVASKVSETQAVERWR</sequence>
<evidence type="ECO:0000256" key="4">
    <source>
        <dbReference type="ARBA" id="ARBA00022741"/>
    </source>
</evidence>
<dbReference type="SUPFAM" id="SSF56112">
    <property type="entry name" value="Protein kinase-like (PK-like)"/>
    <property type="match status" value="1"/>
</dbReference>
<accession>A0A085WNH1</accession>
<dbReference type="RefSeq" id="WP_044188062.1">
    <property type="nucleotide sequence ID" value="NZ_JMCB01000005.1"/>
</dbReference>
<proteinExistence type="inferred from homology"/>
<organism evidence="10 11">
    <name type="scientific">Hyalangium minutum</name>
    <dbReference type="NCBI Taxonomy" id="394096"/>
    <lineage>
        <taxon>Bacteria</taxon>
        <taxon>Pseudomonadati</taxon>
        <taxon>Myxococcota</taxon>
        <taxon>Myxococcia</taxon>
        <taxon>Myxococcales</taxon>
        <taxon>Cystobacterineae</taxon>
        <taxon>Archangiaceae</taxon>
        <taxon>Hyalangium</taxon>
    </lineage>
</organism>
<dbReference type="STRING" id="394096.DB31_7136"/>
<dbReference type="InterPro" id="IPR017441">
    <property type="entry name" value="Protein_kinase_ATP_BS"/>
</dbReference>
<dbReference type="PROSITE" id="PS50011">
    <property type="entry name" value="PROTEIN_KINASE_DOM"/>
    <property type="match status" value="1"/>
</dbReference>
<dbReference type="PROSITE" id="PS00107">
    <property type="entry name" value="PROTEIN_KINASE_ATP"/>
    <property type="match status" value="1"/>
</dbReference>
<dbReference type="OrthoDB" id="5492792at2"/>
<dbReference type="InterPro" id="IPR000719">
    <property type="entry name" value="Prot_kinase_dom"/>
</dbReference>
<feature type="compositionally biased region" description="Polar residues" evidence="8">
    <location>
        <begin position="473"/>
        <end position="486"/>
    </location>
</feature>
<evidence type="ECO:0000256" key="2">
    <source>
        <dbReference type="ARBA" id="ARBA00012513"/>
    </source>
</evidence>
<evidence type="ECO:0000256" key="7">
    <source>
        <dbReference type="PROSITE-ProRule" id="PRU10141"/>
    </source>
</evidence>
<protein>
    <recommendedName>
        <fullName evidence="2">non-specific serine/threonine protein kinase</fullName>
        <ecNumber evidence="2">2.7.11.1</ecNumber>
    </recommendedName>
</protein>
<feature type="region of interest" description="Disordered" evidence="8">
    <location>
        <begin position="299"/>
        <end position="337"/>
    </location>
</feature>
<feature type="compositionally biased region" description="Basic and acidic residues" evidence="8">
    <location>
        <begin position="313"/>
        <end position="328"/>
    </location>
</feature>
<dbReference type="EC" id="2.7.11.1" evidence="2"/>
<dbReference type="GO" id="GO:0004674">
    <property type="term" value="F:protein serine/threonine kinase activity"/>
    <property type="evidence" value="ECO:0007669"/>
    <property type="project" value="UniProtKB-EC"/>
</dbReference>
<evidence type="ECO:0000256" key="1">
    <source>
        <dbReference type="ARBA" id="ARBA00010886"/>
    </source>
</evidence>